<feature type="compositionally biased region" description="Polar residues" evidence="1">
    <location>
        <begin position="113"/>
        <end position="156"/>
    </location>
</feature>
<feature type="compositionally biased region" description="Polar residues" evidence="1">
    <location>
        <begin position="254"/>
        <end position="266"/>
    </location>
</feature>
<feature type="compositionally biased region" description="Basic and acidic residues" evidence="1">
    <location>
        <begin position="48"/>
        <end position="102"/>
    </location>
</feature>
<organism evidence="2 3">
    <name type="scientific">Sporothrix epigloea</name>
    <dbReference type="NCBI Taxonomy" id="1892477"/>
    <lineage>
        <taxon>Eukaryota</taxon>
        <taxon>Fungi</taxon>
        <taxon>Dikarya</taxon>
        <taxon>Ascomycota</taxon>
        <taxon>Pezizomycotina</taxon>
        <taxon>Sordariomycetes</taxon>
        <taxon>Sordariomycetidae</taxon>
        <taxon>Ophiostomatales</taxon>
        <taxon>Ophiostomataceae</taxon>
        <taxon>Sporothrix</taxon>
    </lineage>
</organism>
<comment type="caution">
    <text evidence="2">The sequence shown here is derived from an EMBL/GenBank/DDBJ whole genome shotgun (WGS) entry which is preliminary data.</text>
</comment>
<keyword evidence="3" id="KW-1185">Reference proteome</keyword>
<evidence type="ECO:0008006" key="4">
    <source>
        <dbReference type="Google" id="ProtNLM"/>
    </source>
</evidence>
<feature type="compositionally biased region" description="Polar residues" evidence="1">
    <location>
        <begin position="237"/>
        <end position="246"/>
    </location>
</feature>
<protein>
    <recommendedName>
        <fullName evidence="4">BTB domain-containing protein</fullName>
    </recommendedName>
</protein>
<name>A0ABP0D2Q9_9PEZI</name>
<feature type="compositionally biased region" description="Low complexity" evidence="1">
    <location>
        <begin position="24"/>
        <end position="47"/>
    </location>
</feature>
<feature type="region of interest" description="Disordered" evidence="1">
    <location>
        <begin position="1"/>
        <end position="273"/>
    </location>
</feature>
<dbReference type="Proteomes" id="UP001642501">
    <property type="component" value="Unassembled WGS sequence"/>
</dbReference>
<evidence type="ECO:0000313" key="2">
    <source>
        <dbReference type="EMBL" id="CAK7262491.1"/>
    </source>
</evidence>
<reference evidence="2 3" key="1">
    <citation type="submission" date="2024-01" db="EMBL/GenBank/DDBJ databases">
        <authorList>
            <person name="Allen C."/>
            <person name="Tagirdzhanova G."/>
        </authorList>
    </citation>
    <scope>NUCLEOTIDE SEQUENCE [LARGE SCALE GENOMIC DNA]</scope>
    <source>
        <strain evidence="2 3">CBS 573.63</strain>
    </source>
</reference>
<feature type="compositionally biased region" description="Low complexity" evidence="1">
    <location>
        <begin position="218"/>
        <end position="230"/>
    </location>
</feature>
<evidence type="ECO:0000313" key="3">
    <source>
        <dbReference type="Proteomes" id="UP001642501"/>
    </source>
</evidence>
<feature type="compositionally biased region" description="Low complexity" evidence="1">
    <location>
        <begin position="103"/>
        <end position="112"/>
    </location>
</feature>
<dbReference type="EMBL" id="CAWUOM010000001">
    <property type="protein sequence ID" value="CAK7262491.1"/>
    <property type="molecule type" value="Genomic_DNA"/>
</dbReference>
<accession>A0ABP0D2Q9</accession>
<gene>
    <name evidence="2" type="ORF">SEPCBS57363_000080</name>
</gene>
<sequence length="857" mass="92880">MPPTANKPAPLQPAGRHHNARPTIVPVIPLPLVRKQQQQRQLKQQQLELEKKQREEKERKEREEKEREEQQLKEKEEQLAARDAVSKEVNDTPTGDGERKSAEASAAGPAPSDNNSALSPSAASQTIHETATTIPSSLTEVPQSYTNSPSADTSATPIVPPTAVDGRTPDLIGQPHIPTGSALNGLPQNVHQAPDYTFPIHSRSGSLARHRGPPRHSVNPQVPQYPVQNQHHPHPSFHQTHPSAGSLTYGPLHDSSNGSPGPTSHGSLPLTPATMGGPQFIPYNVQNMVGPNDWHQAPPGALHVGDLNANGFVPPSVGFNSSTPGSFHGSHSPDIAVDGPGFQHQGGPYPVPSAPNGHLPLRNIDSASMMSPPFYHLNGFPDTGPHGRRGGRNGINAPGIDFRFVHHLQHYLQHSYDNPQTIDCHLVLHFPHAKTATASESKTPDQQSVPTTIFSGHRSVLVQSYSIGELLRYDTGVMHNGPFNQPIHTLRMKIDDPYMSIEAANQALRSLYGHALADPTADGALAPTQSIDKALANFAAGFIFMLNHVESVAVQQAERLLGWDVVEKVLAFCLNGATFSNTAGVESETDRPAFIPARLRYARGTGAAVRSLLDRTIAFVVHHAPADFTFDSKASALNSTTTLATLLRFPIDTWSLSAKPTTFDGNSSIDGTAHIRSTGSVSLPMRKTSGSIDTKQTCVRSPKILFGDFAPRIDESTGPAQLTNGFVKKSPGDILAGAAITDTSTVLSRILLNLPFGTLKHILCQPQVTLLRTSFSRAIVDERERRRLQALDGIHAGVFLENSEQRNLVLGHIQQSTPPTQSNMPFPFEEWDVLGWKEVYEEDGQLECVWVGAETSR</sequence>
<evidence type="ECO:0000256" key="1">
    <source>
        <dbReference type="SAM" id="MobiDB-lite"/>
    </source>
</evidence>
<proteinExistence type="predicted"/>